<accession>A0A261Y867</accession>
<dbReference type="SUPFAM" id="SSF48452">
    <property type="entry name" value="TPR-like"/>
    <property type="match status" value="1"/>
</dbReference>
<evidence type="ECO:0000256" key="1">
    <source>
        <dbReference type="ARBA" id="ARBA00006298"/>
    </source>
</evidence>
<comment type="similarity">
    <text evidence="1">Belongs to the MDM20/NAA25 family.</text>
</comment>
<proteinExistence type="inferred from homology"/>
<evidence type="ECO:0000313" key="2">
    <source>
        <dbReference type="EMBL" id="OZJ06807.1"/>
    </source>
</evidence>
<sequence>MSVLSDIQQRQLRPLYDAIDLGQHKQALQQCSKILKKQPDFVLVKALNAVVLTRVGRSEEAQTLLKQVKKAQPTDEATLQAATLAFRELGEPGEIVSMYENAAKKQPNNEEFGVHWFMAMVRSQDYKGQQQAALKLHKTFKKDKYMFWNIMSMLLQAKNATDTNNIMYTLMERMLVKAAEEGKIKATEEVRLYLLVLLGQNKHKEALELLESDLAAKSQKDPDVKQIKLDLLWENKRYGSIIETAKASLEQENADDWISWEWLMQSVFQEQGSGQTVQDTQAFILRVQAQALKNPILKRGPFLAQVDYQYRLWQQEGQSTSVEKLQNAIISYFDRFGSKSCFFEDVSKYLDAFKARDAKEALLSRMREVKNIENSESEPKSKLRKIQRQVSIRKTEFYVGLYHALSEQGMLNEVNDLCEEYHEALPLGAELEASERQHGDDFLILAVHLLLLTYQRNPQNITLIVQSIIILEAALRRSIHNFQFKLLLVRLYLLLGVQNRPLELFRTMDFKHVQLDTLMHYFTDRSEDLAFYDRTIDLLGENLQIYRSNEVESPEMLVKAYQYGTFSKVEEFMDFRRRLDNSLQHTITDLQYTYIELVQHAFSPKHAIKFVQDLKLDGLKVDDAFITLRSDNRDFSVLLDCTPVGSANVDTLSKPTTAASREWTRVKALLLHIVRAAVLEESQEVFKGHLTLLSDKLTSLNFTTDLISSEAFVASAVATLGEFLCAVQSDGNTGELAERFKELCTQQVIPVISSTDELRWSYFHHISKVLEMSVFAGILLEVTTRALPNLKKAKQADGADPETQAFKAIHDTLKDILAQAQTSLKTSVKLLRAKSSLQDFRKKVTEDVAWLPYAQKLDPAQLDDTVRSMHASWLTSCQALQEEVDRRLKIR</sequence>
<keyword evidence="3" id="KW-1185">Reference proteome</keyword>
<organism evidence="2 3">
    <name type="scientific">Bifiguratus adelaidae</name>
    <dbReference type="NCBI Taxonomy" id="1938954"/>
    <lineage>
        <taxon>Eukaryota</taxon>
        <taxon>Fungi</taxon>
        <taxon>Fungi incertae sedis</taxon>
        <taxon>Mucoromycota</taxon>
        <taxon>Mucoromycotina</taxon>
        <taxon>Endogonomycetes</taxon>
        <taxon>Endogonales</taxon>
        <taxon>Endogonales incertae sedis</taxon>
        <taxon>Bifiguratus</taxon>
    </lineage>
</organism>
<dbReference type="Proteomes" id="UP000242875">
    <property type="component" value="Unassembled WGS sequence"/>
</dbReference>
<dbReference type="Gene3D" id="1.25.40.1040">
    <property type="match status" value="1"/>
</dbReference>
<dbReference type="OrthoDB" id="1874341at2759"/>
<name>A0A261Y867_9FUNG</name>
<dbReference type="AlphaFoldDB" id="A0A261Y867"/>
<protein>
    <submittedName>
        <fullName evidence="2">Uncharacterized protein</fullName>
    </submittedName>
</protein>
<dbReference type="PANTHER" id="PTHR22767">
    <property type="entry name" value="N-TERMINAL ACETYLTRANSFERASE-RELATED"/>
    <property type="match status" value="1"/>
</dbReference>
<dbReference type="GO" id="GO:0031416">
    <property type="term" value="C:NatB complex"/>
    <property type="evidence" value="ECO:0007669"/>
    <property type="project" value="TreeGrafter"/>
</dbReference>
<dbReference type="Pfam" id="PF09797">
    <property type="entry name" value="NatB_MDM20"/>
    <property type="match status" value="1"/>
</dbReference>
<comment type="caution">
    <text evidence="2">The sequence shown here is derived from an EMBL/GenBank/DDBJ whole genome shotgun (WGS) entry which is preliminary data.</text>
</comment>
<dbReference type="Pfam" id="PF14559">
    <property type="entry name" value="TPR_19"/>
    <property type="match status" value="1"/>
</dbReference>
<dbReference type="PANTHER" id="PTHR22767:SF3">
    <property type="entry name" value="N-ALPHA-ACETYLTRANSFERASE 25, NATB AUXILIARY SUBUNIT"/>
    <property type="match status" value="1"/>
</dbReference>
<dbReference type="InterPro" id="IPR011990">
    <property type="entry name" value="TPR-like_helical_dom_sf"/>
</dbReference>
<gene>
    <name evidence="2" type="ORF">BZG36_00101</name>
</gene>
<dbReference type="InterPro" id="IPR019183">
    <property type="entry name" value="NAA25_NatB_aux_su"/>
</dbReference>
<dbReference type="EMBL" id="MVBO01000001">
    <property type="protein sequence ID" value="OZJ06807.1"/>
    <property type="molecule type" value="Genomic_DNA"/>
</dbReference>
<evidence type="ECO:0000313" key="3">
    <source>
        <dbReference type="Proteomes" id="UP000242875"/>
    </source>
</evidence>
<reference evidence="2 3" key="1">
    <citation type="journal article" date="2017" name="Mycologia">
        <title>Bifiguratus adelaidae, gen. et sp. nov., a new member of Mucoromycotina in endophytic and soil-dwelling habitats.</title>
        <authorList>
            <person name="Torres-Cruz T.J."/>
            <person name="Billingsley Tobias T.L."/>
            <person name="Almatruk M."/>
            <person name="Hesse C."/>
            <person name="Kuske C.R."/>
            <person name="Desiro A."/>
            <person name="Benucci G.M."/>
            <person name="Bonito G."/>
            <person name="Stajich J.E."/>
            <person name="Dunlap C."/>
            <person name="Arnold A.E."/>
            <person name="Porras-Alfaro A."/>
        </authorList>
    </citation>
    <scope>NUCLEOTIDE SEQUENCE [LARGE SCALE GENOMIC DNA]</scope>
    <source>
        <strain evidence="2 3">AZ0501</strain>
    </source>
</reference>